<dbReference type="GO" id="GO:0005886">
    <property type="term" value="C:plasma membrane"/>
    <property type="evidence" value="ECO:0007669"/>
    <property type="project" value="UniProtKB-SubCell"/>
</dbReference>
<dbReference type="NCBIfam" id="TIGR00254">
    <property type="entry name" value="GGDEF"/>
    <property type="match status" value="1"/>
</dbReference>
<evidence type="ECO:0000256" key="8">
    <source>
        <dbReference type="ARBA" id="ARBA00023177"/>
    </source>
</evidence>
<evidence type="ECO:0000256" key="9">
    <source>
        <dbReference type="RuleBase" id="RU362002"/>
    </source>
</evidence>
<organism evidence="11 12">
    <name type="scientific">Enterovibrio nigricans DSM 22720</name>
    <dbReference type="NCBI Taxonomy" id="1121868"/>
    <lineage>
        <taxon>Bacteria</taxon>
        <taxon>Pseudomonadati</taxon>
        <taxon>Pseudomonadota</taxon>
        <taxon>Gammaproteobacteria</taxon>
        <taxon>Vibrionales</taxon>
        <taxon>Vibrionaceae</taxon>
        <taxon>Enterovibrio</taxon>
    </lineage>
</organism>
<dbReference type="SUPFAM" id="SSF55073">
    <property type="entry name" value="Nucleotide cyclase"/>
    <property type="match status" value="1"/>
</dbReference>
<keyword evidence="12" id="KW-1185">Reference proteome</keyword>
<feature type="transmembrane region" description="Helical" evidence="9">
    <location>
        <begin position="233"/>
        <end position="250"/>
    </location>
</feature>
<feature type="transmembrane region" description="Helical" evidence="9">
    <location>
        <begin position="384"/>
        <end position="406"/>
    </location>
</feature>
<evidence type="ECO:0000256" key="7">
    <source>
        <dbReference type="ARBA" id="ARBA00023136"/>
    </source>
</evidence>
<keyword evidence="6 9" id="KW-1133">Transmembrane helix</keyword>
<feature type="transmembrane region" description="Helical" evidence="9">
    <location>
        <begin position="182"/>
        <end position="212"/>
    </location>
</feature>
<evidence type="ECO:0000313" key="11">
    <source>
        <dbReference type="EMBL" id="SKA64813.1"/>
    </source>
</evidence>
<keyword evidence="5 9" id="KW-0812">Transmembrane</keyword>
<dbReference type="InterPro" id="IPR029787">
    <property type="entry name" value="Nucleotide_cyclase"/>
</dbReference>
<dbReference type="Proteomes" id="UP000190162">
    <property type="component" value="Unassembled WGS sequence"/>
</dbReference>
<dbReference type="PANTHER" id="PTHR11730:SF6">
    <property type="entry name" value="AMMONIUM TRANSPORTER"/>
    <property type="match status" value="1"/>
</dbReference>
<proteinExistence type="inferred from homology"/>
<dbReference type="PROSITE" id="PS50887">
    <property type="entry name" value="GGDEF"/>
    <property type="match status" value="1"/>
</dbReference>
<name>A0A1T4VIR8_9GAMM</name>
<feature type="domain" description="GGDEF" evidence="10">
    <location>
        <begin position="521"/>
        <end position="657"/>
    </location>
</feature>
<feature type="transmembrane region" description="Helical" evidence="9">
    <location>
        <begin position="118"/>
        <end position="142"/>
    </location>
</feature>
<keyword evidence="4 9" id="KW-0813">Transport</keyword>
<evidence type="ECO:0000256" key="6">
    <source>
        <dbReference type="ARBA" id="ARBA00022989"/>
    </source>
</evidence>
<dbReference type="GO" id="GO:0097272">
    <property type="term" value="P:ammonium homeostasis"/>
    <property type="evidence" value="ECO:0007669"/>
    <property type="project" value="TreeGrafter"/>
</dbReference>
<dbReference type="NCBIfam" id="TIGR00836">
    <property type="entry name" value="amt"/>
    <property type="match status" value="1"/>
</dbReference>
<feature type="transmembrane region" description="Helical" evidence="9">
    <location>
        <begin position="39"/>
        <end position="59"/>
    </location>
</feature>
<dbReference type="EMBL" id="FUXU01000075">
    <property type="protein sequence ID" value="SKA64813.1"/>
    <property type="molecule type" value="Genomic_DNA"/>
</dbReference>
<evidence type="ECO:0000313" key="12">
    <source>
        <dbReference type="Proteomes" id="UP000190162"/>
    </source>
</evidence>
<feature type="transmembrane region" description="Helical" evidence="9">
    <location>
        <begin position="320"/>
        <end position="339"/>
    </location>
</feature>
<feature type="transmembrane region" description="Helical" evidence="9">
    <location>
        <begin position="351"/>
        <end position="372"/>
    </location>
</feature>
<dbReference type="Gene3D" id="3.30.70.270">
    <property type="match status" value="1"/>
</dbReference>
<evidence type="ECO:0000259" key="10">
    <source>
        <dbReference type="PROSITE" id="PS50887"/>
    </source>
</evidence>
<dbReference type="FunFam" id="3.30.70.270:FF:000001">
    <property type="entry name" value="Diguanylate cyclase domain protein"/>
    <property type="match status" value="1"/>
</dbReference>
<dbReference type="InterPro" id="IPR043128">
    <property type="entry name" value="Rev_trsase/Diguanyl_cyclase"/>
</dbReference>
<reference evidence="12" key="1">
    <citation type="submission" date="2017-02" db="EMBL/GenBank/DDBJ databases">
        <authorList>
            <person name="Varghese N."/>
            <person name="Submissions S."/>
        </authorList>
    </citation>
    <scope>NUCLEOTIDE SEQUENCE [LARGE SCALE GENOMIC DNA]</scope>
    <source>
        <strain evidence="12">DSM 22720</strain>
    </source>
</reference>
<protein>
    <recommendedName>
        <fullName evidence="9">Ammonium transporter</fullName>
    </recommendedName>
</protein>
<dbReference type="PROSITE" id="PS01219">
    <property type="entry name" value="AMMONIUM_TRANSP"/>
    <property type="match status" value="1"/>
</dbReference>
<comment type="subcellular location">
    <subcellularLocation>
        <location evidence="9">Cell membrane</location>
        <topology evidence="9">Multi-pass membrane protein</topology>
    </subcellularLocation>
    <subcellularLocation>
        <location evidence="2">Membrane</location>
        <topology evidence="2">Multi-pass membrane protein</topology>
    </subcellularLocation>
</comment>
<accession>A0A1T4VIR8</accession>
<keyword evidence="7 9" id="KW-0472">Membrane</keyword>
<dbReference type="InterPro" id="IPR029020">
    <property type="entry name" value="Ammonium/urea_transptr"/>
</dbReference>
<evidence type="ECO:0000256" key="3">
    <source>
        <dbReference type="ARBA" id="ARBA00005887"/>
    </source>
</evidence>
<dbReference type="InterPro" id="IPR001905">
    <property type="entry name" value="Ammonium_transpt"/>
</dbReference>
<dbReference type="GO" id="GO:0008519">
    <property type="term" value="F:ammonium channel activity"/>
    <property type="evidence" value="ECO:0007669"/>
    <property type="project" value="InterPro"/>
</dbReference>
<dbReference type="Gene3D" id="1.10.3430.10">
    <property type="entry name" value="Ammonium transporter AmtB like domains"/>
    <property type="match status" value="1"/>
</dbReference>
<feature type="transmembrane region" description="Helical" evidence="9">
    <location>
        <begin position="149"/>
        <end position="170"/>
    </location>
</feature>
<feature type="transmembrane region" description="Helical" evidence="9">
    <location>
        <begin position="262"/>
        <end position="283"/>
    </location>
</feature>
<dbReference type="SMART" id="SM00267">
    <property type="entry name" value="GGDEF"/>
    <property type="match status" value="1"/>
</dbReference>
<dbReference type="InterPro" id="IPR000160">
    <property type="entry name" value="GGDEF_dom"/>
</dbReference>
<dbReference type="SUPFAM" id="SSF111352">
    <property type="entry name" value="Ammonium transporter"/>
    <property type="match status" value="1"/>
</dbReference>
<keyword evidence="8 9" id="KW-0924">Ammonia transport</keyword>
<dbReference type="PANTHER" id="PTHR11730">
    <property type="entry name" value="AMMONIUM TRANSPORTER"/>
    <property type="match status" value="1"/>
</dbReference>
<dbReference type="InterPro" id="IPR018047">
    <property type="entry name" value="Ammonium_transpt_CS"/>
</dbReference>
<evidence type="ECO:0000256" key="2">
    <source>
        <dbReference type="ARBA" id="ARBA00004141"/>
    </source>
</evidence>
<feature type="transmembrane region" description="Helical" evidence="9">
    <location>
        <begin position="80"/>
        <end position="98"/>
    </location>
</feature>
<evidence type="ECO:0000256" key="4">
    <source>
        <dbReference type="ARBA" id="ARBA00022448"/>
    </source>
</evidence>
<dbReference type="InterPro" id="IPR024041">
    <property type="entry name" value="NH4_transpt_AmtB-like_dom"/>
</dbReference>
<evidence type="ECO:0000256" key="1">
    <source>
        <dbReference type="ARBA" id="ARBA00001946"/>
    </source>
</evidence>
<gene>
    <name evidence="11" type="ORF">SAMN02745132_03889</name>
</gene>
<dbReference type="Pfam" id="PF00909">
    <property type="entry name" value="Ammonium_transp"/>
    <property type="match status" value="1"/>
</dbReference>
<sequence>MHGMAYVHSRVFSSLNILCSFNYREKMESVQIQGELLDIVWLMLCTALVLLMQPGFTCYESGLVRSKNNINVALKNVADFCVACVSFWVVGFGLMYGTSVDGLIGFDNFLFEVNGEHLLLAFFLFQMMFCGTATTIIAGAVAERMRLSGYLICSLLIASVIFPISGHWIWNGLHFPTNELGWLRGIGFIDFAGGTAVHSVGGWLALAGIIIIGPRLGRFNDAGKVQDIFGQNLPLSALGTFLLFFGWFGFNGGSLITPNEKLPLVFANTALAACFGGVAALIFSWHLHSMRGIRYCLNGLLAGLVSITAGVNILSPHMAAFVGFVGGIVSVLISHLLIYKQLDDVVDAVPVHLGGGIWGTLAVAIVGPLSAFDGSTRSEQLMTQFIGIIACGAWAFGVGYVALSLINRFYPLRVSPQTETIGLNYGERGLKDELIELMQQVDDMREQKNFDRTFSFDQSSENAAISIAYNHLLEAVNKEYRDREENLLRMANLDPLTGIANRRMFDTEYDNEWRRNQREGTGLGLMLIDVDNFKKYNDRYGHTLGDYCLQNICKALSDSLLRSSDTLARIGGEEFAVIIPNTTPKSLQLLADRLRGSVEQLNIPHADSELAIVTVSIGLSYVSTATTREKSLFFDEADKALYKAKHDGRNRVVVFREMLAAG</sequence>
<dbReference type="CDD" id="cd01949">
    <property type="entry name" value="GGDEF"/>
    <property type="match status" value="1"/>
</dbReference>
<dbReference type="GO" id="GO:0003824">
    <property type="term" value="F:catalytic activity"/>
    <property type="evidence" value="ECO:0007669"/>
    <property type="project" value="UniProtKB-ARBA"/>
</dbReference>
<comment type="cofactor">
    <cofactor evidence="1">
        <name>Mg(2+)</name>
        <dbReference type="ChEBI" id="CHEBI:18420"/>
    </cofactor>
</comment>
<evidence type="ECO:0000256" key="5">
    <source>
        <dbReference type="ARBA" id="ARBA00022692"/>
    </source>
</evidence>
<feature type="transmembrane region" description="Helical" evidence="9">
    <location>
        <begin position="295"/>
        <end position="314"/>
    </location>
</feature>
<dbReference type="AlphaFoldDB" id="A0A1T4VIR8"/>
<comment type="similarity">
    <text evidence="3 9">Belongs to the ammonia transporter channel (TC 1.A.11.2) family.</text>
</comment>
<dbReference type="Pfam" id="PF00990">
    <property type="entry name" value="GGDEF"/>
    <property type="match status" value="1"/>
</dbReference>